<feature type="compositionally biased region" description="Acidic residues" evidence="1">
    <location>
        <begin position="161"/>
        <end position="175"/>
    </location>
</feature>
<reference evidence="2" key="1">
    <citation type="submission" date="2014-09" db="EMBL/GenBank/DDBJ databases">
        <authorList>
            <person name="Magalhaes I.L.F."/>
            <person name="Oliveira U."/>
            <person name="Santos F.R."/>
            <person name="Vidigal T.H.D.A."/>
            <person name="Brescovit A.D."/>
            <person name="Santos A.J."/>
        </authorList>
    </citation>
    <scope>NUCLEOTIDE SEQUENCE</scope>
    <source>
        <tissue evidence="2">Shoot tissue taken approximately 20 cm above the soil surface</tissue>
    </source>
</reference>
<reference evidence="2" key="2">
    <citation type="journal article" date="2015" name="Data Brief">
        <title>Shoot transcriptome of the giant reed, Arundo donax.</title>
        <authorList>
            <person name="Barrero R.A."/>
            <person name="Guerrero F.D."/>
            <person name="Moolhuijzen P."/>
            <person name="Goolsby J.A."/>
            <person name="Tidwell J."/>
            <person name="Bellgard S.E."/>
            <person name="Bellgard M.I."/>
        </authorList>
    </citation>
    <scope>NUCLEOTIDE SEQUENCE</scope>
    <source>
        <tissue evidence="2">Shoot tissue taken approximately 20 cm above the soil surface</tissue>
    </source>
</reference>
<proteinExistence type="predicted"/>
<evidence type="ECO:0000313" key="2">
    <source>
        <dbReference type="EMBL" id="JAD60944.1"/>
    </source>
</evidence>
<accession>A0A0A9BAD4</accession>
<dbReference type="AlphaFoldDB" id="A0A0A9BAD4"/>
<feature type="compositionally biased region" description="Basic and acidic residues" evidence="1">
    <location>
        <begin position="132"/>
        <end position="160"/>
    </location>
</feature>
<name>A0A0A9BAD4_ARUDO</name>
<sequence length="175" mass="19103">MEDAGDLQALRRLRSCGQAMYRLRRRAAGPLFHLTGHFSNSLARDARQVLSGKMSPAWIAGRLKGIAAQVEECLGSNIYLDDMEPDGDDGEDEDEAPHEEEDDDDEGDESSDSDDDDEGDESSDSDDDDEEKGGKSLTDVDEKKGDKSQVDDKKGDKSQADDEEKGDESPAADDD</sequence>
<feature type="compositionally biased region" description="Acidic residues" evidence="1">
    <location>
        <begin position="81"/>
        <end position="131"/>
    </location>
</feature>
<protein>
    <submittedName>
        <fullName evidence="2">Uncharacterized protein</fullName>
    </submittedName>
</protein>
<evidence type="ECO:0000256" key="1">
    <source>
        <dbReference type="SAM" id="MobiDB-lite"/>
    </source>
</evidence>
<dbReference type="EMBL" id="GBRH01236951">
    <property type="protein sequence ID" value="JAD60944.1"/>
    <property type="molecule type" value="Transcribed_RNA"/>
</dbReference>
<organism evidence="2">
    <name type="scientific">Arundo donax</name>
    <name type="common">Giant reed</name>
    <name type="synonym">Donax arundinaceus</name>
    <dbReference type="NCBI Taxonomy" id="35708"/>
    <lineage>
        <taxon>Eukaryota</taxon>
        <taxon>Viridiplantae</taxon>
        <taxon>Streptophyta</taxon>
        <taxon>Embryophyta</taxon>
        <taxon>Tracheophyta</taxon>
        <taxon>Spermatophyta</taxon>
        <taxon>Magnoliopsida</taxon>
        <taxon>Liliopsida</taxon>
        <taxon>Poales</taxon>
        <taxon>Poaceae</taxon>
        <taxon>PACMAD clade</taxon>
        <taxon>Arundinoideae</taxon>
        <taxon>Arundineae</taxon>
        <taxon>Arundo</taxon>
    </lineage>
</organism>
<feature type="region of interest" description="Disordered" evidence="1">
    <location>
        <begin position="77"/>
        <end position="175"/>
    </location>
</feature>